<keyword evidence="3" id="KW-1185">Reference proteome</keyword>
<dbReference type="Proteomes" id="UP001454036">
    <property type="component" value="Unassembled WGS sequence"/>
</dbReference>
<evidence type="ECO:0000313" key="2">
    <source>
        <dbReference type="EMBL" id="GAA0142677.1"/>
    </source>
</evidence>
<proteinExistence type="predicted"/>
<evidence type="ECO:0000313" key="3">
    <source>
        <dbReference type="Proteomes" id="UP001454036"/>
    </source>
</evidence>
<organism evidence="2 3">
    <name type="scientific">Lithospermum erythrorhizon</name>
    <name type="common">Purple gromwell</name>
    <name type="synonym">Lithospermum officinale var. erythrorhizon</name>
    <dbReference type="NCBI Taxonomy" id="34254"/>
    <lineage>
        <taxon>Eukaryota</taxon>
        <taxon>Viridiplantae</taxon>
        <taxon>Streptophyta</taxon>
        <taxon>Embryophyta</taxon>
        <taxon>Tracheophyta</taxon>
        <taxon>Spermatophyta</taxon>
        <taxon>Magnoliopsida</taxon>
        <taxon>eudicotyledons</taxon>
        <taxon>Gunneridae</taxon>
        <taxon>Pentapetalae</taxon>
        <taxon>asterids</taxon>
        <taxon>lamiids</taxon>
        <taxon>Boraginales</taxon>
        <taxon>Boraginaceae</taxon>
        <taxon>Boraginoideae</taxon>
        <taxon>Lithospermeae</taxon>
        <taxon>Lithospermum</taxon>
    </lineage>
</organism>
<accession>A0AAV3NY63</accession>
<sequence>MEFRAAPPWVARVADRRRKAVGTHRTGAVHYQDKIKASSKIIILNLFLIFQLITVLFTWVLNDTAEHLLCSPPTCFEQAKWCYQWTSKIDDGMKILLSSFFF</sequence>
<dbReference type="AlphaFoldDB" id="A0AAV3NY63"/>
<protein>
    <submittedName>
        <fullName evidence="2">Uncharacterized protein</fullName>
    </submittedName>
</protein>
<name>A0AAV3NY63_LITER</name>
<dbReference type="EMBL" id="BAABME010000425">
    <property type="protein sequence ID" value="GAA0142677.1"/>
    <property type="molecule type" value="Genomic_DNA"/>
</dbReference>
<evidence type="ECO:0000256" key="1">
    <source>
        <dbReference type="SAM" id="Phobius"/>
    </source>
</evidence>
<reference evidence="2 3" key="1">
    <citation type="submission" date="2024-01" db="EMBL/GenBank/DDBJ databases">
        <title>The complete chloroplast genome sequence of Lithospermum erythrorhizon: insights into the phylogenetic relationship among Boraginaceae species and the maternal lineages of purple gromwells.</title>
        <authorList>
            <person name="Okada T."/>
            <person name="Watanabe K."/>
        </authorList>
    </citation>
    <scope>NUCLEOTIDE SEQUENCE [LARGE SCALE GENOMIC DNA]</scope>
</reference>
<keyword evidence="1" id="KW-0472">Membrane</keyword>
<feature type="transmembrane region" description="Helical" evidence="1">
    <location>
        <begin position="41"/>
        <end position="61"/>
    </location>
</feature>
<gene>
    <name evidence="2" type="ORF">LIER_03520</name>
</gene>
<keyword evidence="1" id="KW-1133">Transmembrane helix</keyword>
<keyword evidence="1" id="KW-0812">Transmembrane</keyword>
<comment type="caution">
    <text evidence="2">The sequence shown here is derived from an EMBL/GenBank/DDBJ whole genome shotgun (WGS) entry which is preliminary data.</text>
</comment>